<dbReference type="EMBL" id="BMAT01012370">
    <property type="protein sequence ID" value="GFR90646.1"/>
    <property type="molecule type" value="Genomic_DNA"/>
</dbReference>
<keyword evidence="2" id="KW-1185">Reference proteome</keyword>
<gene>
    <name evidence="1" type="ORF">ElyMa_006154500</name>
</gene>
<name>A0AAV4H002_9GAST</name>
<sequence>MVERLVGCLMFNVPVNFEVISETALGKIESVLTHCDVFASSFSSPDKRSPHPAALLASLACSKTLEYPAHKVPVSGDMPASRPSCHVTRARQAVLAEHLTAHADARTQGVSPAVTLTIT</sequence>
<accession>A0AAV4H002</accession>
<evidence type="ECO:0000313" key="2">
    <source>
        <dbReference type="Proteomes" id="UP000762676"/>
    </source>
</evidence>
<reference evidence="1 2" key="1">
    <citation type="journal article" date="2021" name="Elife">
        <title>Chloroplast acquisition without the gene transfer in kleptoplastic sea slugs, Plakobranchus ocellatus.</title>
        <authorList>
            <person name="Maeda T."/>
            <person name="Takahashi S."/>
            <person name="Yoshida T."/>
            <person name="Shimamura S."/>
            <person name="Takaki Y."/>
            <person name="Nagai Y."/>
            <person name="Toyoda A."/>
            <person name="Suzuki Y."/>
            <person name="Arimoto A."/>
            <person name="Ishii H."/>
            <person name="Satoh N."/>
            <person name="Nishiyama T."/>
            <person name="Hasebe M."/>
            <person name="Maruyama T."/>
            <person name="Minagawa J."/>
            <person name="Obokata J."/>
            <person name="Shigenobu S."/>
        </authorList>
    </citation>
    <scope>NUCLEOTIDE SEQUENCE [LARGE SCALE GENOMIC DNA]</scope>
</reference>
<proteinExistence type="predicted"/>
<comment type="caution">
    <text evidence="1">The sequence shown here is derived from an EMBL/GenBank/DDBJ whole genome shotgun (WGS) entry which is preliminary data.</text>
</comment>
<dbReference type="AlphaFoldDB" id="A0AAV4H002"/>
<organism evidence="1 2">
    <name type="scientific">Elysia marginata</name>
    <dbReference type="NCBI Taxonomy" id="1093978"/>
    <lineage>
        <taxon>Eukaryota</taxon>
        <taxon>Metazoa</taxon>
        <taxon>Spiralia</taxon>
        <taxon>Lophotrochozoa</taxon>
        <taxon>Mollusca</taxon>
        <taxon>Gastropoda</taxon>
        <taxon>Heterobranchia</taxon>
        <taxon>Euthyneura</taxon>
        <taxon>Panpulmonata</taxon>
        <taxon>Sacoglossa</taxon>
        <taxon>Placobranchoidea</taxon>
        <taxon>Plakobranchidae</taxon>
        <taxon>Elysia</taxon>
    </lineage>
</organism>
<dbReference type="Proteomes" id="UP000762676">
    <property type="component" value="Unassembled WGS sequence"/>
</dbReference>
<protein>
    <submittedName>
        <fullName evidence="1">Uncharacterized protein</fullName>
    </submittedName>
</protein>
<evidence type="ECO:0000313" key="1">
    <source>
        <dbReference type="EMBL" id="GFR90646.1"/>
    </source>
</evidence>